<keyword evidence="1" id="KW-0812">Transmembrane</keyword>
<keyword evidence="1" id="KW-0472">Membrane</keyword>
<accession>A0A074X4S6</accession>
<evidence type="ECO:0000256" key="1">
    <source>
        <dbReference type="SAM" id="Phobius"/>
    </source>
</evidence>
<organism evidence="2 3">
    <name type="scientific">Aureobasidium pullulans EXF-150</name>
    <dbReference type="NCBI Taxonomy" id="1043002"/>
    <lineage>
        <taxon>Eukaryota</taxon>
        <taxon>Fungi</taxon>
        <taxon>Dikarya</taxon>
        <taxon>Ascomycota</taxon>
        <taxon>Pezizomycotina</taxon>
        <taxon>Dothideomycetes</taxon>
        <taxon>Dothideomycetidae</taxon>
        <taxon>Dothideales</taxon>
        <taxon>Saccotheciaceae</taxon>
        <taxon>Aureobasidium</taxon>
    </lineage>
</organism>
<feature type="transmembrane region" description="Helical" evidence="1">
    <location>
        <begin position="32"/>
        <end position="50"/>
    </location>
</feature>
<proteinExistence type="predicted"/>
<reference evidence="2 3" key="1">
    <citation type="journal article" date="2014" name="BMC Genomics">
        <title>Genome sequencing of four Aureobasidium pullulans varieties: biotechnological potential, stress tolerance, and description of new species.</title>
        <authorList>
            <person name="Gostin Ar C."/>
            <person name="Ohm R.A."/>
            <person name="Kogej T."/>
            <person name="Sonjak S."/>
            <person name="Turk M."/>
            <person name="Zajc J."/>
            <person name="Zalar P."/>
            <person name="Grube M."/>
            <person name="Sun H."/>
            <person name="Han J."/>
            <person name="Sharma A."/>
            <person name="Chiniquy J."/>
            <person name="Ngan C.Y."/>
            <person name="Lipzen A."/>
            <person name="Barry K."/>
            <person name="Grigoriev I.V."/>
            <person name="Gunde-Cimerman N."/>
        </authorList>
    </citation>
    <scope>NUCLEOTIDE SEQUENCE [LARGE SCALE GENOMIC DNA]</scope>
    <source>
        <strain evidence="2 3">EXF-150</strain>
    </source>
</reference>
<protein>
    <submittedName>
        <fullName evidence="2">Uncharacterized protein</fullName>
    </submittedName>
</protein>
<evidence type="ECO:0000313" key="3">
    <source>
        <dbReference type="Proteomes" id="UP000030706"/>
    </source>
</evidence>
<dbReference type="EMBL" id="KL584998">
    <property type="protein sequence ID" value="KEQ80393.1"/>
    <property type="molecule type" value="Genomic_DNA"/>
</dbReference>
<dbReference type="HOGENOM" id="CLU_2512256_0_0_1"/>
<dbReference type="RefSeq" id="XP_029756580.1">
    <property type="nucleotide sequence ID" value="XM_029906256.1"/>
</dbReference>
<dbReference type="Proteomes" id="UP000030706">
    <property type="component" value="Unassembled WGS sequence"/>
</dbReference>
<name>A0A074X4S6_AURPU</name>
<keyword evidence="1" id="KW-1133">Transmembrane helix</keyword>
<keyword evidence="3" id="KW-1185">Reference proteome</keyword>
<dbReference type="AlphaFoldDB" id="A0A074X4S6"/>
<dbReference type="GeneID" id="40748562"/>
<sequence length="85" mass="9470">MNPRDTSSPLCASESDCPKRVYGGCYRQHADFFVFVSITLTLFVTIPPRAQRLGRKSLALVKYPDLTCTVVKAEDVVFVVMGISR</sequence>
<gene>
    <name evidence="2" type="ORF">M438DRAFT_348884</name>
</gene>
<evidence type="ECO:0000313" key="2">
    <source>
        <dbReference type="EMBL" id="KEQ80393.1"/>
    </source>
</evidence>